<reference evidence="2 3" key="1">
    <citation type="submission" date="2016-10" db="EMBL/GenBank/DDBJ databases">
        <authorList>
            <person name="de Groot N.N."/>
        </authorList>
    </citation>
    <scope>NUCLEOTIDE SEQUENCE [LARGE SCALE GENOMIC DNA]</scope>
    <source>
        <strain evidence="2 3">DSM 20475</strain>
    </source>
</reference>
<sequence length="124" mass="13711">MTDSLGDLIRKYRIEHLITIQEFADKSGLSKGHISMLERNISSRAGKPLSPTLDTYNAVAKGLGMSLTNLLETMGEEDAVAKAVDEPASPIQTIAAHLQGTKLSDKDMEDITDFLDYIKFRKKK</sequence>
<protein>
    <submittedName>
        <fullName evidence="2">Helix-turn-helix domain-containing protein</fullName>
    </submittedName>
</protein>
<proteinExistence type="predicted"/>
<dbReference type="EMBL" id="FNAF01000004">
    <property type="protein sequence ID" value="SDD57771.1"/>
    <property type="molecule type" value="Genomic_DNA"/>
</dbReference>
<dbReference type="InterPro" id="IPR010982">
    <property type="entry name" value="Lambda_DNA-bd_dom_sf"/>
</dbReference>
<dbReference type="GO" id="GO:0003677">
    <property type="term" value="F:DNA binding"/>
    <property type="evidence" value="ECO:0007669"/>
    <property type="project" value="InterPro"/>
</dbReference>
<accession>A0A1G6VW24</accession>
<dbReference type="Proteomes" id="UP000198995">
    <property type="component" value="Unassembled WGS sequence"/>
</dbReference>
<dbReference type="CDD" id="cd00093">
    <property type="entry name" value="HTH_XRE"/>
    <property type="match status" value="1"/>
</dbReference>
<dbReference type="PROSITE" id="PS50943">
    <property type="entry name" value="HTH_CROC1"/>
    <property type="match status" value="1"/>
</dbReference>
<dbReference type="OrthoDB" id="9814553at2"/>
<organism evidence="2 3">
    <name type="scientific">Peptococcus niger</name>
    <dbReference type="NCBI Taxonomy" id="2741"/>
    <lineage>
        <taxon>Bacteria</taxon>
        <taxon>Bacillati</taxon>
        <taxon>Bacillota</taxon>
        <taxon>Clostridia</taxon>
        <taxon>Eubacteriales</taxon>
        <taxon>Peptococcaceae</taxon>
        <taxon>Peptococcus</taxon>
    </lineage>
</organism>
<dbReference type="InterPro" id="IPR001387">
    <property type="entry name" value="Cro/C1-type_HTH"/>
</dbReference>
<evidence type="ECO:0000313" key="2">
    <source>
        <dbReference type="EMBL" id="SDD57771.1"/>
    </source>
</evidence>
<gene>
    <name evidence="2" type="ORF">SAMN04489866_104157</name>
</gene>
<dbReference type="AlphaFoldDB" id="A0A1G6VW24"/>
<dbReference type="Gene3D" id="1.10.260.40">
    <property type="entry name" value="lambda repressor-like DNA-binding domains"/>
    <property type="match status" value="1"/>
</dbReference>
<dbReference type="Pfam" id="PF01381">
    <property type="entry name" value="HTH_3"/>
    <property type="match status" value="1"/>
</dbReference>
<dbReference type="RefSeq" id="WP_091791616.1">
    <property type="nucleotide sequence ID" value="NZ_FNAF01000004.1"/>
</dbReference>
<evidence type="ECO:0000313" key="3">
    <source>
        <dbReference type="Proteomes" id="UP000198995"/>
    </source>
</evidence>
<evidence type="ECO:0000259" key="1">
    <source>
        <dbReference type="PROSITE" id="PS50943"/>
    </source>
</evidence>
<name>A0A1G6VW24_PEPNI</name>
<dbReference type="SUPFAM" id="SSF47413">
    <property type="entry name" value="lambda repressor-like DNA-binding domains"/>
    <property type="match status" value="1"/>
</dbReference>
<feature type="domain" description="HTH cro/C1-type" evidence="1">
    <location>
        <begin position="9"/>
        <end position="70"/>
    </location>
</feature>
<dbReference type="SMART" id="SM00530">
    <property type="entry name" value="HTH_XRE"/>
    <property type="match status" value="1"/>
</dbReference>
<keyword evidence="3" id="KW-1185">Reference proteome</keyword>